<name>A0ABT1XVX9_9SPHN</name>
<keyword evidence="4" id="KW-1133">Transmembrane helix</keyword>
<dbReference type="Proteomes" id="UP001206067">
    <property type="component" value="Unassembled WGS sequence"/>
</dbReference>
<organism evidence="5 6">
    <name type="scientific">Parerythrobacter lacustris</name>
    <dbReference type="NCBI Taxonomy" id="2969984"/>
    <lineage>
        <taxon>Bacteria</taxon>
        <taxon>Pseudomonadati</taxon>
        <taxon>Pseudomonadota</taxon>
        <taxon>Alphaproteobacteria</taxon>
        <taxon>Sphingomonadales</taxon>
        <taxon>Erythrobacteraceae</taxon>
        <taxon>Parerythrobacter</taxon>
    </lineage>
</organism>
<gene>
    <name evidence="5" type="ORF">NSO95_12820</name>
</gene>
<dbReference type="RefSeq" id="WP_257596671.1">
    <property type="nucleotide sequence ID" value="NZ_JANKHH010000007.1"/>
</dbReference>
<dbReference type="Gene3D" id="3.30.2180.10">
    <property type="entry name" value="ATP12-like"/>
    <property type="match status" value="1"/>
</dbReference>
<comment type="similarity">
    <text evidence="1">Belongs to the ATP12 family.</text>
</comment>
<feature type="transmembrane region" description="Helical" evidence="4">
    <location>
        <begin position="156"/>
        <end position="175"/>
    </location>
</feature>
<sequence>MKRFYKDVTVGAVDGGFAVLLDGRPVKTPKRAPQIVPTRGLAEALAAEWAAQGETLDPRAFRFRDHADYALDIVGTDRAETIAQLLTFGETDTLCYRAEPGEALFRRQEERWEPLLQRLEAREGVRFIRISGVLHRPQPPESLAKLRERLTAFDDFTLGGLFAIVSLAASLVIGLEALEAGANLDELFALAELEEAWQAELWGRDAEAEARTAKRAADFTTAHEFLRLVRARR</sequence>
<dbReference type="PANTHER" id="PTHR21013">
    <property type="entry name" value="ATP SYNTHASE MITOCHONDRIAL F1 COMPLEX ASSEMBLY FACTOR 2/ATP12 PROTEIN, MITOCHONDRIAL PRECURSOR"/>
    <property type="match status" value="1"/>
</dbReference>
<comment type="caution">
    <text evidence="5">The sequence shown here is derived from an EMBL/GenBank/DDBJ whole genome shotgun (WGS) entry which is preliminary data.</text>
</comment>
<dbReference type="PANTHER" id="PTHR21013:SF10">
    <property type="entry name" value="ATP SYNTHASE MITOCHONDRIAL F1 COMPLEX ASSEMBLY FACTOR 2"/>
    <property type="match status" value="1"/>
</dbReference>
<dbReference type="Pfam" id="PF07542">
    <property type="entry name" value="ATP12"/>
    <property type="match status" value="1"/>
</dbReference>
<dbReference type="SUPFAM" id="SSF160909">
    <property type="entry name" value="ATP12-like"/>
    <property type="match status" value="1"/>
</dbReference>
<evidence type="ECO:0000256" key="3">
    <source>
        <dbReference type="ARBA" id="ARBA00023186"/>
    </source>
</evidence>
<keyword evidence="3" id="KW-0143">Chaperone</keyword>
<keyword evidence="6" id="KW-1185">Reference proteome</keyword>
<evidence type="ECO:0000256" key="2">
    <source>
        <dbReference type="ARBA" id="ARBA00022946"/>
    </source>
</evidence>
<dbReference type="Gene3D" id="1.10.3580.10">
    <property type="entry name" value="ATP12 ATPase"/>
    <property type="match status" value="1"/>
</dbReference>
<dbReference type="InterPro" id="IPR011419">
    <property type="entry name" value="ATP12_ATP_synth-F1-assembly"/>
</dbReference>
<dbReference type="EMBL" id="JANKHH010000007">
    <property type="protein sequence ID" value="MCR2834825.1"/>
    <property type="molecule type" value="Genomic_DNA"/>
</dbReference>
<evidence type="ECO:0000313" key="5">
    <source>
        <dbReference type="EMBL" id="MCR2834825.1"/>
    </source>
</evidence>
<keyword evidence="2" id="KW-0809">Transit peptide</keyword>
<reference evidence="5 6" key="1">
    <citation type="submission" date="2022-08" db="EMBL/GenBank/DDBJ databases">
        <title>Polyphasic taxonomy analysis of Qipengyuania sp.RS5-5.</title>
        <authorList>
            <person name="Xamxidin M."/>
            <person name="Wu M."/>
        </authorList>
    </citation>
    <scope>NUCLEOTIDE SEQUENCE [LARGE SCALE GENOMIC DNA]</scope>
    <source>
        <strain evidence="5 6">RS5-5</strain>
    </source>
</reference>
<proteinExistence type="inferred from homology"/>
<dbReference type="InterPro" id="IPR023335">
    <property type="entry name" value="ATP12_ortho_dom_sf"/>
</dbReference>
<evidence type="ECO:0000256" key="4">
    <source>
        <dbReference type="SAM" id="Phobius"/>
    </source>
</evidence>
<keyword evidence="4" id="KW-0812">Transmembrane</keyword>
<dbReference type="InterPro" id="IPR042272">
    <property type="entry name" value="ATP12_ATP_synth-F1-assembly_N"/>
</dbReference>
<accession>A0ABT1XVX9</accession>
<evidence type="ECO:0000313" key="6">
    <source>
        <dbReference type="Proteomes" id="UP001206067"/>
    </source>
</evidence>
<protein>
    <submittedName>
        <fullName evidence="5">Molecular chaperone</fullName>
    </submittedName>
</protein>
<keyword evidence="4" id="KW-0472">Membrane</keyword>
<evidence type="ECO:0000256" key="1">
    <source>
        <dbReference type="ARBA" id="ARBA00008231"/>
    </source>
</evidence>